<dbReference type="PROSITE" id="PS50234">
    <property type="entry name" value="VWFA"/>
    <property type="match status" value="1"/>
</dbReference>
<gene>
    <name evidence="3" type="ORF">SAY86_008692</name>
</gene>
<feature type="region of interest" description="Disordered" evidence="1">
    <location>
        <begin position="1"/>
        <end position="44"/>
    </location>
</feature>
<dbReference type="SMART" id="SM00327">
    <property type="entry name" value="VWA"/>
    <property type="match status" value="1"/>
</dbReference>
<dbReference type="Gene3D" id="3.40.50.410">
    <property type="entry name" value="von Willebrand factor, type A domain"/>
    <property type="match status" value="1"/>
</dbReference>
<dbReference type="InterPro" id="IPR032838">
    <property type="entry name" value="Vwaint_dom"/>
</dbReference>
<reference evidence="3 4" key="1">
    <citation type="journal article" date="2023" name="Hortic Res">
        <title>Pangenome of water caltrop reveals structural variations and asymmetric subgenome divergence after allopolyploidization.</title>
        <authorList>
            <person name="Zhang X."/>
            <person name="Chen Y."/>
            <person name="Wang L."/>
            <person name="Yuan Y."/>
            <person name="Fang M."/>
            <person name="Shi L."/>
            <person name="Lu R."/>
            <person name="Comes H.P."/>
            <person name="Ma Y."/>
            <person name="Chen Y."/>
            <person name="Huang G."/>
            <person name="Zhou Y."/>
            <person name="Zheng Z."/>
            <person name="Qiu Y."/>
        </authorList>
    </citation>
    <scope>NUCLEOTIDE SEQUENCE [LARGE SCALE GENOMIC DNA]</scope>
    <source>
        <strain evidence="3">F231</strain>
    </source>
</reference>
<evidence type="ECO:0000259" key="2">
    <source>
        <dbReference type="PROSITE" id="PS50234"/>
    </source>
</evidence>
<dbReference type="SUPFAM" id="SSF53300">
    <property type="entry name" value="vWA-like"/>
    <property type="match status" value="1"/>
</dbReference>
<proteinExistence type="predicted"/>
<dbReference type="InterPro" id="IPR051266">
    <property type="entry name" value="CLCR"/>
</dbReference>
<evidence type="ECO:0000256" key="1">
    <source>
        <dbReference type="SAM" id="MobiDB-lite"/>
    </source>
</evidence>
<feature type="compositionally biased region" description="Low complexity" evidence="1">
    <location>
        <begin position="25"/>
        <end position="39"/>
    </location>
</feature>
<organism evidence="3 4">
    <name type="scientific">Trapa natans</name>
    <name type="common">Water chestnut</name>
    <dbReference type="NCBI Taxonomy" id="22666"/>
    <lineage>
        <taxon>Eukaryota</taxon>
        <taxon>Viridiplantae</taxon>
        <taxon>Streptophyta</taxon>
        <taxon>Embryophyta</taxon>
        <taxon>Tracheophyta</taxon>
        <taxon>Spermatophyta</taxon>
        <taxon>Magnoliopsida</taxon>
        <taxon>eudicotyledons</taxon>
        <taxon>Gunneridae</taxon>
        <taxon>Pentapetalae</taxon>
        <taxon>rosids</taxon>
        <taxon>malvids</taxon>
        <taxon>Myrtales</taxon>
        <taxon>Lythraceae</taxon>
        <taxon>Trapa</taxon>
    </lineage>
</organism>
<dbReference type="AlphaFoldDB" id="A0AAN7K9T8"/>
<protein>
    <recommendedName>
        <fullName evidence="2">VWFA domain-containing protein</fullName>
    </recommendedName>
</protein>
<dbReference type="InterPro" id="IPR036465">
    <property type="entry name" value="vWFA_dom_sf"/>
</dbReference>
<dbReference type="CDD" id="cd01466">
    <property type="entry name" value="vWA_C3HC4_type"/>
    <property type="match status" value="1"/>
</dbReference>
<keyword evidence="4" id="KW-1185">Reference proteome</keyword>
<accession>A0AAN7K9T8</accession>
<evidence type="ECO:0000313" key="4">
    <source>
        <dbReference type="Proteomes" id="UP001346149"/>
    </source>
</evidence>
<dbReference type="InterPro" id="IPR002035">
    <property type="entry name" value="VWF_A"/>
</dbReference>
<dbReference type="PANTHER" id="PTHR10579:SF158">
    <property type="entry name" value="RETROELEMENT POL POLYPROTEIN-LIKE"/>
    <property type="match status" value="1"/>
</dbReference>
<dbReference type="Pfam" id="PF00092">
    <property type="entry name" value="VWA"/>
    <property type="match status" value="1"/>
</dbReference>
<evidence type="ECO:0000313" key="3">
    <source>
        <dbReference type="EMBL" id="KAK4762924.1"/>
    </source>
</evidence>
<dbReference type="PANTHER" id="PTHR10579">
    <property type="entry name" value="CALCIUM-ACTIVATED CHLORIDE CHANNEL REGULATOR"/>
    <property type="match status" value="1"/>
</dbReference>
<name>A0AAN7K9T8_TRANT</name>
<dbReference type="EMBL" id="JAXQNO010000024">
    <property type="protein sequence ID" value="KAK4762924.1"/>
    <property type="molecule type" value="Genomic_DNA"/>
</dbReference>
<sequence>MMDPVAGRTQDDGYTTVFRRTPQPRLGSSRSTSSLVGGSEPSCFDDDEVLDDELGIGKRSPCSVDDPSGSSMMALNITTHPEVPAVPRAACNDNFTVLIHLKAPKTSIFDGSQNRNQSARAPVDLVTVLDVSGSMGGTKLALLKQAMGFVVLNLGPADRLSVIAFSSTASRLFPLRRMTDTGRQQALQAVNSLTSKGGTNIAEGLRKGFKVLLDRKCKNPVASIMLLSDGQDTYSISRTGMGISKHRVDVKSLLPDSVLQQNNPAVSKIPVHTFGFGVDHDATSMHSISRISGGTFSFVEAESVIQDAFAQCIGGLLSVVVQELEVEIETTVQLGQLKTGSYQSSVDAVGKTGLIVVGDMYAEEEKDFLATVKVPVVQSCQDQQLLLKVKCVYSDPVTKETVRLEEASQVRIQRPEETGELTVSLEVDRQRNRLYAAEAMAEARVAAERGDLSTAVSILEACHRTLSNTASGRARDRLCVSLCAELREMQERMANRRVYESTGRAYVLSGLSSHSWQRATARGDSTSSNSVLQAYQTPSMMDMVTQSQTMILGGPPSSSHTRKKQLRQARSFPAGPRPW</sequence>
<dbReference type="Pfam" id="PF14624">
    <property type="entry name" value="Vwaint"/>
    <property type="match status" value="1"/>
</dbReference>
<dbReference type="Proteomes" id="UP001346149">
    <property type="component" value="Unassembled WGS sequence"/>
</dbReference>
<comment type="caution">
    <text evidence="3">The sequence shown here is derived from an EMBL/GenBank/DDBJ whole genome shotgun (WGS) entry which is preliminary data.</text>
</comment>
<feature type="region of interest" description="Disordered" evidence="1">
    <location>
        <begin position="550"/>
        <end position="579"/>
    </location>
</feature>
<feature type="domain" description="VWFA" evidence="2">
    <location>
        <begin position="124"/>
        <end position="313"/>
    </location>
</feature>